<dbReference type="Gene3D" id="3.10.580.10">
    <property type="entry name" value="CBS-domain"/>
    <property type="match status" value="1"/>
</dbReference>
<name>A0A5J6WP13_MORMI</name>
<keyword evidence="11" id="KW-1185">Reference proteome</keyword>
<evidence type="ECO:0000313" key="11">
    <source>
        <dbReference type="Proteomes" id="UP000327424"/>
    </source>
</evidence>
<evidence type="ECO:0000256" key="2">
    <source>
        <dbReference type="ARBA" id="ARBA00009749"/>
    </source>
</evidence>
<dbReference type="SUPFAM" id="SSF161093">
    <property type="entry name" value="MgtE membrane domain-like"/>
    <property type="match status" value="1"/>
</dbReference>
<accession>A0A5J6WP13</accession>
<dbReference type="SUPFAM" id="SSF54631">
    <property type="entry name" value="CBS-domain pair"/>
    <property type="match status" value="1"/>
</dbReference>
<evidence type="ECO:0000256" key="6">
    <source>
        <dbReference type="ARBA" id="ARBA00022989"/>
    </source>
</evidence>
<dbReference type="KEGG" id="mmaa:FR932_10055"/>
<dbReference type="AlphaFoldDB" id="A0A5J6WP13"/>
<keyword evidence="5" id="KW-0460">Magnesium</keyword>
<dbReference type="EMBL" id="CP044399">
    <property type="protein sequence ID" value="QFI38162.1"/>
    <property type="molecule type" value="Genomic_DNA"/>
</dbReference>
<dbReference type="Proteomes" id="UP000327424">
    <property type="component" value="Chromosome"/>
</dbReference>
<dbReference type="PANTHER" id="PTHR41394:SF5">
    <property type="entry name" value="SLC41A_MGTE INTEGRAL MEMBRANE DOMAIN-CONTAINING PROTEIN"/>
    <property type="match status" value="1"/>
</dbReference>
<reference evidence="10 11" key="1">
    <citation type="submission" date="2019-09" db="EMBL/GenBank/DDBJ databases">
        <title>Hybrid Assembly of the complete Genome of the Deep-Sea Bacterium Moritella marina from long Nanopore and Illumina reads.</title>
        <authorList>
            <person name="Magin S."/>
            <person name="Georgoulis A."/>
            <person name="Papadimitriou K."/>
            <person name="Iliakis G."/>
            <person name="Vorgias C.E."/>
        </authorList>
    </citation>
    <scope>NUCLEOTIDE SEQUENCE [LARGE SCALE GENOMIC DNA]</scope>
    <source>
        <strain evidence="10 11">MP-1</strain>
    </source>
</reference>
<organism evidence="10 11">
    <name type="scientific">Moritella marina ATCC 15381</name>
    <dbReference type="NCBI Taxonomy" id="1202962"/>
    <lineage>
        <taxon>Bacteria</taxon>
        <taxon>Pseudomonadati</taxon>
        <taxon>Pseudomonadota</taxon>
        <taxon>Gammaproteobacteria</taxon>
        <taxon>Alteromonadales</taxon>
        <taxon>Moritellaceae</taxon>
        <taxon>Moritella</taxon>
    </lineage>
</organism>
<keyword evidence="6 8" id="KW-1133">Transmembrane helix</keyword>
<evidence type="ECO:0000256" key="7">
    <source>
        <dbReference type="ARBA" id="ARBA00023136"/>
    </source>
</evidence>
<dbReference type="InterPro" id="IPR036739">
    <property type="entry name" value="SLC41_membr_dom_sf"/>
</dbReference>
<evidence type="ECO:0000259" key="9">
    <source>
        <dbReference type="Pfam" id="PF01769"/>
    </source>
</evidence>
<evidence type="ECO:0000256" key="5">
    <source>
        <dbReference type="ARBA" id="ARBA00022842"/>
    </source>
</evidence>
<feature type="domain" description="SLC41A/MgtE integral membrane" evidence="9">
    <location>
        <begin position="281"/>
        <end position="413"/>
    </location>
</feature>
<evidence type="ECO:0000256" key="8">
    <source>
        <dbReference type="SAM" id="Phobius"/>
    </source>
</evidence>
<dbReference type="RefSeq" id="WP_019440484.1">
    <property type="nucleotide sequence ID" value="NZ_ALOE01000009.1"/>
</dbReference>
<dbReference type="InterPro" id="IPR006667">
    <property type="entry name" value="SLC41_membr_dom"/>
</dbReference>
<dbReference type="Gene3D" id="1.10.357.20">
    <property type="entry name" value="SLC41 divalent cation transporters, integral membrane domain"/>
    <property type="match status" value="1"/>
</dbReference>
<evidence type="ECO:0000256" key="1">
    <source>
        <dbReference type="ARBA" id="ARBA00004141"/>
    </source>
</evidence>
<dbReference type="InterPro" id="IPR046342">
    <property type="entry name" value="CBS_dom_sf"/>
</dbReference>
<keyword evidence="4 8" id="KW-0812">Transmembrane</keyword>
<feature type="transmembrane region" description="Helical" evidence="8">
    <location>
        <begin position="356"/>
        <end position="379"/>
    </location>
</feature>
<dbReference type="GO" id="GO:0016020">
    <property type="term" value="C:membrane"/>
    <property type="evidence" value="ECO:0007669"/>
    <property type="project" value="UniProtKB-SubCell"/>
</dbReference>
<dbReference type="GO" id="GO:0008324">
    <property type="term" value="F:monoatomic cation transmembrane transporter activity"/>
    <property type="evidence" value="ECO:0007669"/>
    <property type="project" value="InterPro"/>
</dbReference>
<protein>
    <submittedName>
        <fullName evidence="10">Magnesium transporter</fullName>
    </submittedName>
</protein>
<evidence type="ECO:0000256" key="3">
    <source>
        <dbReference type="ARBA" id="ARBA00022448"/>
    </source>
</evidence>
<comment type="similarity">
    <text evidence="2">Belongs to the SLC41A transporter family.</text>
</comment>
<dbReference type="OrthoDB" id="9790355at2"/>
<evidence type="ECO:0000256" key="4">
    <source>
        <dbReference type="ARBA" id="ARBA00022692"/>
    </source>
</evidence>
<keyword evidence="3" id="KW-0813">Transport</keyword>
<evidence type="ECO:0000313" key="10">
    <source>
        <dbReference type="EMBL" id="QFI38162.1"/>
    </source>
</evidence>
<proteinExistence type="inferred from homology"/>
<dbReference type="PANTHER" id="PTHR41394">
    <property type="entry name" value="MAGNESIUM TRANSPORTER MGTE"/>
    <property type="match status" value="1"/>
</dbReference>
<sequence length="422" mass="46207">MSNNTALINNENTLTLNNDINHPFELWDNETKHTLISFLTNHSIEELRHWFSNKTLNQYYQIKKLALDNIDLKKLLPAWLLADIELLATTTSPVFSMISPGLPLLLSHTMSVAEAVKHIKSLNTDLDAKAAMIVDQYGRYYALLELHTLLQHDEELLLADIALQIEPCHVGEDQEYAVSQLHIANSEYLPIVDIRGHPVGLFQWQQASQVMQAEQTEDVNLQMGIQSTLDEPSYLDMSVVDHVRKRIIWVLGLAAIGIFSGMIIQSYDDAIAALTILALYMPMIADTGGNAGSQSATVIVRALALGELKIKHWLAVVWKELQIASLIGLTLAAASFLKVGFLSSSAVLPGSITLTLLGSAIALALFLQVLTATVIGATLPLIAKSCRLDPAVVASPAITTFVDITGLLIYFYITTTLLGIAS</sequence>
<dbReference type="Pfam" id="PF01769">
    <property type="entry name" value="MgtE"/>
    <property type="match status" value="1"/>
</dbReference>
<comment type="subcellular location">
    <subcellularLocation>
        <location evidence="1">Membrane</location>
        <topology evidence="1">Multi-pass membrane protein</topology>
    </subcellularLocation>
</comment>
<feature type="transmembrane region" description="Helical" evidence="8">
    <location>
        <begin position="391"/>
        <end position="413"/>
    </location>
</feature>
<gene>
    <name evidence="10" type="ORF">FR932_10055</name>
</gene>
<keyword evidence="7 8" id="KW-0472">Membrane</keyword>
<feature type="transmembrane region" description="Helical" evidence="8">
    <location>
        <begin position="247"/>
        <end position="264"/>
    </location>
</feature>